<reference evidence="2" key="2">
    <citation type="submission" date="2020-06" db="EMBL/GenBank/DDBJ databases">
        <authorList>
            <person name="Sheffer M."/>
        </authorList>
    </citation>
    <scope>NUCLEOTIDE SEQUENCE</scope>
</reference>
<evidence type="ECO:0000313" key="2">
    <source>
        <dbReference type="EMBL" id="KAF8774535.1"/>
    </source>
</evidence>
<protein>
    <submittedName>
        <fullName evidence="2">Uncharacterized protein</fullName>
    </submittedName>
</protein>
<accession>A0A8T0EPS0</accession>
<dbReference type="AlphaFoldDB" id="A0A8T0EPS0"/>
<sequence>MHHARNQSGDCKNKRYFYQKIGGNSIKFSLRLSGSRNPQVVHIWAFEVTTTQFYFWFEDKVHDSWILESYEDSHMVTCLQKCRKDSNCTGLALGPISNETEDYSRTCHTLWDINEADCDEGEACESEGFQLSKPLTTTTAAPTTTTNAPTTTTEVTSTTTEALTTTTEATTTTTTISTTTTNAPTTTTEVTSTTTETPSTTTEASTTTTTKPTTTTTEAPTTTEPTTTTTKATTTTTEAPTTTTEAPTSTTETPTTTTKAPTTTTEAPTTTTAAPTTTTEVPTTTTEVPTTTTEATTTTTEAPTTTTKAPTTTTTEVPSTTTEATTTTTEVPTTTTEALTTTTEALTTTTEATTTTTEAIATTTMKISTTTKCGGEYGEEYYSSCKNDEYEESCKGQSKSIMCQTDRSKSHVYALTANAPLFTDITMDVKCQKDFMNDVFRMDSRKDSYRPFDGLMQCQKNQVITGIDVCFEGDLKYVAIECNTIFQNKYKLEGKMETAGNSEADLSNANCPNNKAMMTLKLNKLHASWILESYEDTHMVTCLQKCRRDSNCSGLALGPVNNETNEFTRTCHTFWYIDDSNCSKDEECVQLGFQVFHLSKPLTTTTEATSIKSVTEDETSTMPSTTITTTEVNTITTDRSETSTQYTTTQTEETTAITESSTTPTESSTTTTEPSTTAKESTTTKFSITSTDPTTTTTWPSTTTTESASTTTEPSTTATESTSTSTEAMTTTTETTTTTTEESITTTTEAPTTTTTEASTTTTTEAPTTTTTETPTTTTTEAPTTATTEAPTTTTTEAPTTTTIEAPTTATTEAPTTTTTEAPTTTTTEQTTTSTQPTSTIGTSSPTTEPTTTTSESTTTQATTTTTEASKCGGGMFDSSYHSECKDNEYECDTPLTTSVCTDLPRDQQLITGLTADEALFKEDSEMKAACKNVFKDSTFQIDSKKTPRKPFDGKLGCDENQIITSIEVCYEKKLKFISVECSQLMAKYKLEDSRDKISNSKQDLGSAVCPDDKTLVALTLNNDDDGDVGVEIECAKIATTATKI</sequence>
<gene>
    <name evidence="2" type="ORF">HNY73_017073</name>
</gene>
<feature type="compositionally biased region" description="Low complexity" evidence="1">
    <location>
        <begin position="634"/>
        <end position="870"/>
    </location>
</feature>
<name>A0A8T0EPS0_ARGBR</name>
<dbReference type="EMBL" id="JABXBU010002227">
    <property type="protein sequence ID" value="KAF8774535.1"/>
    <property type="molecule type" value="Genomic_DNA"/>
</dbReference>
<proteinExistence type="predicted"/>
<dbReference type="Proteomes" id="UP000807504">
    <property type="component" value="Unassembled WGS sequence"/>
</dbReference>
<feature type="region of interest" description="Disordered" evidence="1">
    <location>
        <begin position="135"/>
        <end position="335"/>
    </location>
</feature>
<keyword evidence="3" id="KW-1185">Reference proteome</keyword>
<comment type="caution">
    <text evidence="2">The sequence shown here is derived from an EMBL/GenBank/DDBJ whole genome shotgun (WGS) entry which is preliminary data.</text>
</comment>
<reference evidence="2" key="1">
    <citation type="journal article" date="2020" name="bioRxiv">
        <title>Chromosome-level reference genome of the European wasp spider Argiope bruennichi: a resource for studies on range expansion and evolutionary adaptation.</title>
        <authorList>
            <person name="Sheffer M.M."/>
            <person name="Hoppe A."/>
            <person name="Krehenwinkel H."/>
            <person name="Uhl G."/>
            <person name="Kuss A.W."/>
            <person name="Jensen L."/>
            <person name="Jensen C."/>
            <person name="Gillespie R.G."/>
            <person name="Hoff K.J."/>
            <person name="Prost S."/>
        </authorList>
    </citation>
    <scope>NUCLEOTIDE SEQUENCE</scope>
</reference>
<evidence type="ECO:0000256" key="1">
    <source>
        <dbReference type="SAM" id="MobiDB-lite"/>
    </source>
</evidence>
<evidence type="ECO:0000313" key="3">
    <source>
        <dbReference type="Proteomes" id="UP000807504"/>
    </source>
</evidence>
<organism evidence="2 3">
    <name type="scientific">Argiope bruennichi</name>
    <name type="common">Wasp spider</name>
    <name type="synonym">Aranea bruennichi</name>
    <dbReference type="NCBI Taxonomy" id="94029"/>
    <lineage>
        <taxon>Eukaryota</taxon>
        <taxon>Metazoa</taxon>
        <taxon>Ecdysozoa</taxon>
        <taxon>Arthropoda</taxon>
        <taxon>Chelicerata</taxon>
        <taxon>Arachnida</taxon>
        <taxon>Araneae</taxon>
        <taxon>Araneomorphae</taxon>
        <taxon>Entelegynae</taxon>
        <taxon>Araneoidea</taxon>
        <taxon>Araneidae</taxon>
        <taxon>Argiope</taxon>
    </lineage>
</organism>
<feature type="region of interest" description="Disordered" evidence="1">
    <location>
        <begin position="634"/>
        <end position="873"/>
    </location>
</feature>